<evidence type="ECO:0000313" key="2">
    <source>
        <dbReference type="EMBL" id="KAK6195944.1"/>
    </source>
</evidence>
<dbReference type="Proteomes" id="UP001347796">
    <property type="component" value="Unassembled WGS sequence"/>
</dbReference>
<feature type="region of interest" description="Disordered" evidence="1">
    <location>
        <begin position="1"/>
        <end position="42"/>
    </location>
</feature>
<keyword evidence="3" id="KW-1185">Reference proteome</keyword>
<evidence type="ECO:0000256" key="1">
    <source>
        <dbReference type="SAM" id="MobiDB-lite"/>
    </source>
</evidence>
<proteinExistence type="predicted"/>
<dbReference type="EMBL" id="JAZGQO010000001">
    <property type="protein sequence ID" value="KAK6195944.1"/>
    <property type="molecule type" value="Genomic_DNA"/>
</dbReference>
<feature type="compositionally biased region" description="Basic and acidic residues" evidence="1">
    <location>
        <begin position="7"/>
        <end position="19"/>
    </location>
</feature>
<reference evidence="2 3" key="1">
    <citation type="submission" date="2024-01" db="EMBL/GenBank/DDBJ databases">
        <title>The genome of the rayed Mediterranean limpet Patella caerulea (Linnaeus, 1758).</title>
        <authorList>
            <person name="Anh-Thu Weber A."/>
            <person name="Halstead-Nussloch G."/>
        </authorList>
    </citation>
    <scope>NUCLEOTIDE SEQUENCE [LARGE SCALE GENOMIC DNA]</scope>
    <source>
        <strain evidence="2">AATW-2023a</strain>
        <tissue evidence="2">Whole specimen</tissue>
    </source>
</reference>
<name>A0AAN8QHV7_PATCE</name>
<gene>
    <name evidence="2" type="ORF">SNE40_001266</name>
</gene>
<sequence length="489" mass="55230">MATTEVQEMKDMSIDREKSTGANKVSPLEESGETLPGAVNQGFDGQLTDISNMAGLDLNNSELPPLTYVDFMPRCIGQSLDGKEPEFASYRTVMEQVNQWLISMPQYKIFKVETIDRKLLGEMKLDLDSTLQHESSHGQNMYVRGIRIWIFPNPNPGDEVQQISYISILPDVSEGNSADVSLALSANYRMRAEHPVPAYDTLKITIEKLNRQLQHRPLAGKILNIETFSVKVVEGVGNEKPDTESSCWIDSNRSSRLFLYALRVYYITGQQQFETIGYHDEVPDIVQTSEGLGVKVKYAPFTQVVTRTARWIQEQTNVQVVNLQSINIPTEKRHGGQINFKSNISGYGELPLSDSQFVKILRTFYVTKQKSKHDQVMPSVNLTTRLFVPIRRGPKEFEAFSKTMQRAIAWLQVTKCPLYGMETVDYVVSPDSTGNGVNEDKVDLHINKHTGRYHLTCIRLYFSDKFEEPPVDVLPSVAEDEAGWGCVIS</sequence>
<accession>A0AAN8QHV7</accession>
<organism evidence="2 3">
    <name type="scientific">Patella caerulea</name>
    <name type="common">Rayed Mediterranean limpet</name>
    <dbReference type="NCBI Taxonomy" id="87958"/>
    <lineage>
        <taxon>Eukaryota</taxon>
        <taxon>Metazoa</taxon>
        <taxon>Spiralia</taxon>
        <taxon>Lophotrochozoa</taxon>
        <taxon>Mollusca</taxon>
        <taxon>Gastropoda</taxon>
        <taxon>Patellogastropoda</taxon>
        <taxon>Patelloidea</taxon>
        <taxon>Patellidae</taxon>
        <taxon>Patella</taxon>
    </lineage>
</organism>
<evidence type="ECO:0000313" key="3">
    <source>
        <dbReference type="Proteomes" id="UP001347796"/>
    </source>
</evidence>
<dbReference type="AlphaFoldDB" id="A0AAN8QHV7"/>
<protein>
    <submittedName>
        <fullName evidence="2">Uncharacterized protein</fullName>
    </submittedName>
</protein>
<comment type="caution">
    <text evidence="2">The sequence shown here is derived from an EMBL/GenBank/DDBJ whole genome shotgun (WGS) entry which is preliminary data.</text>
</comment>